<keyword evidence="1" id="KW-0472">Membrane</keyword>
<dbReference type="EMBL" id="GL377626">
    <property type="protein sequence ID" value="EFJ14775.1"/>
    <property type="molecule type" value="Genomic_DNA"/>
</dbReference>
<accession>D8SLI3</accession>
<proteinExistence type="predicted"/>
<dbReference type="Gramene" id="EFJ14775">
    <property type="protein sequence ID" value="EFJ14775"/>
    <property type="gene ID" value="SELMODRAFT_423380"/>
</dbReference>
<evidence type="ECO:0000256" key="1">
    <source>
        <dbReference type="SAM" id="Phobius"/>
    </source>
</evidence>
<feature type="transmembrane region" description="Helical" evidence="1">
    <location>
        <begin position="16"/>
        <end position="34"/>
    </location>
</feature>
<organism evidence="3">
    <name type="scientific">Selaginella moellendorffii</name>
    <name type="common">Spikemoss</name>
    <dbReference type="NCBI Taxonomy" id="88036"/>
    <lineage>
        <taxon>Eukaryota</taxon>
        <taxon>Viridiplantae</taxon>
        <taxon>Streptophyta</taxon>
        <taxon>Embryophyta</taxon>
        <taxon>Tracheophyta</taxon>
        <taxon>Lycopodiopsida</taxon>
        <taxon>Selaginellales</taxon>
        <taxon>Selaginellaceae</taxon>
        <taxon>Selaginella</taxon>
    </lineage>
</organism>
<evidence type="ECO:0000313" key="2">
    <source>
        <dbReference type="EMBL" id="EFJ14775.1"/>
    </source>
</evidence>
<keyword evidence="1" id="KW-1133">Transmembrane helix</keyword>
<dbReference type="KEGG" id="smo:SELMODRAFT_423380"/>
<dbReference type="AlphaFoldDB" id="D8SLI3"/>
<dbReference type="HOGENOM" id="CLU_1410971_0_0_1"/>
<evidence type="ECO:0000313" key="3">
    <source>
        <dbReference type="Proteomes" id="UP000001514"/>
    </source>
</evidence>
<name>D8SLI3_SELML</name>
<protein>
    <submittedName>
        <fullName evidence="2">Uncharacterized protein</fullName>
    </submittedName>
</protein>
<sequence length="193" mass="21376">MPPSVQLLAGDLQMQQVPLIARLTVVALVCWVIWRARNLWIFQGSLLTVQQQLQLGNQQLAIGMLASLGSKRSNLKFHRPGAPALCMTANAFDNSTVEYRVPLQLHDHQFEVPLSSLTRCCISIFAREVVSGFVHSVAADIVSCFVTQHRTGLSLTIGSLSQLPSPKDQVVYLEHFQADIVVRSDNIISLKML</sequence>
<dbReference type="InParanoid" id="D8SLI3"/>
<gene>
    <name evidence="2" type="ORF">SELMODRAFT_423380</name>
</gene>
<keyword evidence="3" id="KW-1185">Reference proteome</keyword>
<keyword evidence="1" id="KW-0812">Transmembrane</keyword>
<dbReference type="Proteomes" id="UP000001514">
    <property type="component" value="Unassembled WGS sequence"/>
</dbReference>
<reference evidence="2 3" key="1">
    <citation type="journal article" date="2011" name="Science">
        <title>The Selaginella genome identifies genetic changes associated with the evolution of vascular plants.</title>
        <authorList>
            <person name="Banks J.A."/>
            <person name="Nishiyama T."/>
            <person name="Hasebe M."/>
            <person name="Bowman J.L."/>
            <person name="Gribskov M."/>
            <person name="dePamphilis C."/>
            <person name="Albert V.A."/>
            <person name="Aono N."/>
            <person name="Aoyama T."/>
            <person name="Ambrose B.A."/>
            <person name="Ashton N.W."/>
            <person name="Axtell M.J."/>
            <person name="Barker E."/>
            <person name="Barker M.S."/>
            <person name="Bennetzen J.L."/>
            <person name="Bonawitz N.D."/>
            <person name="Chapple C."/>
            <person name="Cheng C."/>
            <person name="Correa L.G."/>
            <person name="Dacre M."/>
            <person name="DeBarry J."/>
            <person name="Dreyer I."/>
            <person name="Elias M."/>
            <person name="Engstrom E.M."/>
            <person name="Estelle M."/>
            <person name="Feng L."/>
            <person name="Finet C."/>
            <person name="Floyd S.K."/>
            <person name="Frommer W.B."/>
            <person name="Fujita T."/>
            <person name="Gramzow L."/>
            <person name="Gutensohn M."/>
            <person name="Harholt J."/>
            <person name="Hattori M."/>
            <person name="Heyl A."/>
            <person name="Hirai T."/>
            <person name="Hiwatashi Y."/>
            <person name="Ishikawa M."/>
            <person name="Iwata M."/>
            <person name="Karol K.G."/>
            <person name="Koehler B."/>
            <person name="Kolukisaoglu U."/>
            <person name="Kubo M."/>
            <person name="Kurata T."/>
            <person name="Lalonde S."/>
            <person name="Li K."/>
            <person name="Li Y."/>
            <person name="Litt A."/>
            <person name="Lyons E."/>
            <person name="Manning G."/>
            <person name="Maruyama T."/>
            <person name="Michael T.P."/>
            <person name="Mikami K."/>
            <person name="Miyazaki S."/>
            <person name="Morinaga S."/>
            <person name="Murata T."/>
            <person name="Mueller-Roeber B."/>
            <person name="Nelson D.R."/>
            <person name="Obara M."/>
            <person name="Oguri Y."/>
            <person name="Olmstead R.G."/>
            <person name="Onodera N."/>
            <person name="Petersen B.L."/>
            <person name="Pils B."/>
            <person name="Prigge M."/>
            <person name="Rensing S.A."/>
            <person name="Riano-Pachon D.M."/>
            <person name="Roberts A.W."/>
            <person name="Sato Y."/>
            <person name="Scheller H.V."/>
            <person name="Schulz B."/>
            <person name="Schulz C."/>
            <person name="Shakirov E.V."/>
            <person name="Shibagaki N."/>
            <person name="Shinohara N."/>
            <person name="Shippen D.E."/>
            <person name="Soerensen I."/>
            <person name="Sotooka R."/>
            <person name="Sugimoto N."/>
            <person name="Sugita M."/>
            <person name="Sumikawa N."/>
            <person name="Tanurdzic M."/>
            <person name="Theissen G."/>
            <person name="Ulvskov P."/>
            <person name="Wakazuki S."/>
            <person name="Weng J.K."/>
            <person name="Willats W.W."/>
            <person name="Wipf D."/>
            <person name="Wolf P.G."/>
            <person name="Yang L."/>
            <person name="Zimmer A.D."/>
            <person name="Zhu Q."/>
            <person name="Mitros T."/>
            <person name="Hellsten U."/>
            <person name="Loque D."/>
            <person name="Otillar R."/>
            <person name="Salamov A."/>
            <person name="Schmutz J."/>
            <person name="Shapiro H."/>
            <person name="Lindquist E."/>
            <person name="Lucas S."/>
            <person name="Rokhsar D."/>
            <person name="Grigoriev I.V."/>
        </authorList>
    </citation>
    <scope>NUCLEOTIDE SEQUENCE [LARGE SCALE GENOMIC DNA]</scope>
</reference>